<evidence type="ECO:0000256" key="3">
    <source>
        <dbReference type="ARBA" id="ARBA00022801"/>
    </source>
</evidence>
<dbReference type="Proteomes" id="UP000640489">
    <property type="component" value="Unassembled WGS sequence"/>
</dbReference>
<dbReference type="InterPro" id="IPR023214">
    <property type="entry name" value="HAD_sf"/>
</dbReference>
<dbReference type="NCBIfam" id="TIGR01488">
    <property type="entry name" value="HAD-SF-IB"/>
    <property type="match status" value="1"/>
</dbReference>
<organism evidence="7 8">
    <name type="scientific">Nocardioides islandensis</name>
    <dbReference type="NCBI Taxonomy" id="433663"/>
    <lineage>
        <taxon>Bacteria</taxon>
        <taxon>Bacillati</taxon>
        <taxon>Actinomycetota</taxon>
        <taxon>Actinomycetes</taxon>
        <taxon>Propionibacteriales</taxon>
        <taxon>Nocardioidaceae</taxon>
        <taxon>Nocardioides</taxon>
    </lineage>
</organism>
<comment type="caution">
    <text evidence="7">The sequence shown here is derived from an EMBL/GenBank/DDBJ whole genome shotgun (WGS) entry which is preliminary data.</text>
</comment>
<evidence type="ECO:0000313" key="8">
    <source>
        <dbReference type="Proteomes" id="UP000640489"/>
    </source>
</evidence>
<sequence>MVPQGLSRGGGTTQVRPRPGYPSGVPAPRRVDLQRRSSMSGEAALSSAEVEDALAVPLDPQAAAFFDVDNTLMQGASIFYLARGLYRRRFFTSREIAAAAWKQAKFRLVGVEDPGHVADAEASALAFIQGHTVLELEQLGEEIFDEAMAGRIWPGTRALAQLHLDQGQRVWLVTAAPIEIARIIARRLGLTGALGTVAEHVDGVYTGRLVGSMLHGPAKAEAVTALAAREGLDLTRCSAYSDSANDLPMLSVVGHAFAINPDARLRAHARANGWRVYDYRTGRKAARAGLVAGTVAGGVTGAVAAAVALRGRPRQG</sequence>
<feature type="region of interest" description="Disordered" evidence="5">
    <location>
        <begin position="1"/>
        <end position="29"/>
    </location>
</feature>
<evidence type="ECO:0000256" key="1">
    <source>
        <dbReference type="ARBA" id="ARBA00009184"/>
    </source>
</evidence>
<keyword evidence="6" id="KW-1133">Transmembrane helix</keyword>
<dbReference type="NCBIfam" id="TIGR01490">
    <property type="entry name" value="HAD-SF-IB-hyp1"/>
    <property type="match status" value="1"/>
</dbReference>
<dbReference type="Gene3D" id="1.20.1440.100">
    <property type="entry name" value="SG protein - dephosphorylation function"/>
    <property type="match status" value="1"/>
</dbReference>
<dbReference type="CDD" id="cd02612">
    <property type="entry name" value="HAD_PGPPase"/>
    <property type="match status" value="1"/>
</dbReference>
<proteinExistence type="inferred from homology"/>
<reference evidence="7" key="1">
    <citation type="submission" date="2020-11" db="EMBL/GenBank/DDBJ databases">
        <title>Nocardioides sp. nov., isolated from Soil of Cynanchum wilfordii Hemsley rhizosphere.</title>
        <authorList>
            <person name="Lee J.-S."/>
            <person name="Suh M.K."/>
            <person name="Kim J.-S."/>
        </authorList>
    </citation>
    <scope>NUCLEOTIDE SEQUENCE</scope>
    <source>
        <strain evidence="7">KCTC 19275</strain>
    </source>
</reference>
<dbReference type="GO" id="GO:0046872">
    <property type="term" value="F:metal ion binding"/>
    <property type="evidence" value="ECO:0007669"/>
    <property type="project" value="UniProtKB-KW"/>
</dbReference>
<comment type="similarity">
    <text evidence="1">Belongs to the HAD-like hydrolase superfamily. SerB family.</text>
</comment>
<dbReference type="FunFam" id="3.40.50.1000:FF:000025">
    <property type="entry name" value="HAD hydrolase, family IB"/>
    <property type="match status" value="1"/>
</dbReference>
<dbReference type="PANTHER" id="PTHR43344:SF15">
    <property type="entry name" value="PHOSPHOSERINE PHOSPHATASE SERB1"/>
    <property type="match status" value="1"/>
</dbReference>
<feature type="transmembrane region" description="Helical" evidence="6">
    <location>
        <begin position="288"/>
        <end position="309"/>
    </location>
</feature>
<dbReference type="Pfam" id="PF12710">
    <property type="entry name" value="HAD"/>
    <property type="match status" value="1"/>
</dbReference>
<evidence type="ECO:0000256" key="2">
    <source>
        <dbReference type="ARBA" id="ARBA00022723"/>
    </source>
</evidence>
<dbReference type="EMBL" id="JADKPN010000001">
    <property type="protein sequence ID" value="MBF4762505.1"/>
    <property type="molecule type" value="Genomic_DNA"/>
</dbReference>
<name>A0A930VEI2_9ACTN</name>
<dbReference type="InterPro" id="IPR036412">
    <property type="entry name" value="HAD-like_sf"/>
</dbReference>
<keyword evidence="8" id="KW-1185">Reference proteome</keyword>
<keyword evidence="6" id="KW-0472">Membrane</keyword>
<evidence type="ECO:0000256" key="5">
    <source>
        <dbReference type="SAM" id="MobiDB-lite"/>
    </source>
</evidence>
<dbReference type="Gene3D" id="3.40.50.1000">
    <property type="entry name" value="HAD superfamily/HAD-like"/>
    <property type="match status" value="1"/>
</dbReference>
<dbReference type="AlphaFoldDB" id="A0A930VEI2"/>
<evidence type="ECO:0000313" key="7">
    <source>
        <dbReference type="EMBL" id="MBF4762505.1"/>
    </source>
</evidence>
<evidence type="ECO:0000256" key="6">
    <source>
        <dbReference type="SAM" id="Phobius"/>
    </source>
</evidence>
<gene>
    <name evidence="7" type="ORF">ISU07_05160</name>
</gene>
<keyword evidence="6" id="KW-0812">Transmembrane</keyword>
<dbReference type="InterPro" id="IPR006385">
    <property type="entry name" value="HAD_hydro_SerB1"/>
</dbReference>
<dbReference type="GO" id="GO:0016787">
    <property type="term" value="F:hydrolase activity"/>
    <property type="evidence" value="ECO:0007669"/>
    <property type="project" value="UniProtKB-KW"/>
</dbReference>
<accession>A0A930VEI2</accession>
<dbReference type="SUPFAM" id="SSF56784">
    <property type="entry name" value="HAD-like"/>
    <property type="match status" value="1"/>
</dbReference>
<dbReference type="InterPro" id="IPR050582">
    <property type="entry name" value="HAD-like_SerB"/>
</dbReference>
<keyword evidence="4" id="KW-0460">Magnesium</keyword>
<keyword evidence="2" id="KW-0479">Metal-binding</keyword>
<protein>
    <submittedName>
        <fullName evidence="7">HAD-IB family hydrolase</fullName>
    </submittedName>
</protein>
<evidence type="ECO:0000256" key="4">
    <source>
        <dbReference type="ARBA" id="ARBA00022842"/>
    </source>
</evidence>
<keyword evidence="3 7" id="KW-0378">Hydrolase</keyword>
<dbReference type="PANTHER" id="PTHR43344">
    <property type="entry name" value="PHOSPHOSERINE PHOSPHATASE"/>
    <property type="match status" value="1"/>
</dbReference>